<accession>A0A1Y1HQ21</accession>
<dbReference type="EMBL" id="DF236973">
    <property type="protein sequence ID" value="GAQ79081.1"/>
    <property type="molecule type" value="Genomic_DNA"/>
</dbReference>
<sequence length="116" mass="12730">MIQNFDLVEDAGLPLAVVRPGLYVAHAPEQTDKTVGITAMCAYAHTIRRPSIVIVMDKRANAEGVARKAGEILAEFPLLRRSNPVFLWGSRGPWEREGVDTLDAVRNGRRPIVVPG</sequence>
<gene>
    <name evidence="1" type="ORF">KFL_000240110</name>
</gene>
<dbReference type="Proteomes" id="UP000054558">
    <property type="component" value="Unassembled WGS sequence"/>
</dbReference>
<organism evidence="1 2">
    <name type="scientific">Klebsormidium nitens</name>
    <name type="common">Green alga</name>
    <name type="synonym">Ulothrix nitens</name>
    <dbReference type="NCBI Taxonomy" id="105231"/>
    <lineage>
        <taxon>Eukaryota</taxon>
        <taxon>Viridiplantae</taxon>
        <taxon>Streptophyta</taxon>
        <taxon>Klebsormidiophyceae</taxon>
        <taxon>Klebsormidiales</taxon>
        <taxon>Klebsormidiaceae</taxon>
        <taxon>Klebsormidium</taxon>
    </lineage>
</organism>
<evidence type="ECO:0000313" key="2">
    <source>
        <dbReference type="Proteomes" id="UP000054558"/>
    </source>
</evidence>
<reference evidence="1 2" key="1">
    <citation type="journal article" date="2014" name="Nat. Commun.">
        <title>Klebsormidium flaccidum genome reveals primary factors for plant terrestrial adaptation.</title>
        <authorList>
            <person name="Hori K."/>
            <person name="Maruyama F."/>
            <person name="Fujisawa T."/>
            <person name="Togashi T."/>
            <person name="Yamamoto N."/>
            <person name="Seo M."/>
            <person name="Sato S."/>
            <person name="Yamada T."/>
            <person name="Mori H."/>
            <person name="Tajima N."/>
            <person name="Moriyama T."/>
            <person name="Ikeuchi M."/>
            <person name="Watanabe M."/>
            <person name="Wada H."/>
            <person name="Kobayashi K."/>
            <person name="Saito M."/>
            <person name="Masuda T."/>
            <person name="Sasaki-Sekimoto Y."/>
            <person name="Mashiguchi K."/>
            <person name="Awai K."/>
            <person name="Shimojima M."/>
            <person name="Masuda S."/>
            <person name="Iwai M."/>
            <person name="Nobusawa T."/>
            <person name="Narise T."/>
            <person name="Kondo S."/>
            <person name="Saito H."/>
            <person name="Sato R."/>
            <person name="Murakawa M."/>
            <person name="Ihara Y."/>
            <person name="Oshima-Yamada Y."/>
            <person name="Ohtaka K."/>
            <person name="Satoh M."/>
            <person name="Sonobe K."/>
            <person name="Ishii M."/>
            <person name="Ohtani R."/>
            <person name="Kanamori-Sato M."/>
            <person name="Honoki R."/>
            <person name="Miyazaki D."/>
            <person name="Mochizuki H."/>
            <person name="Umetsu J."/>
            <person name="Higashi K."/>
            <person name="Shibata D."/>
            <person name="Kamiya Y."/>
            <person name="Sato N."/>
            <person name="Nakamura Y."/>
            <person name="Tabata S."/>
            <person name="Ida S."/>
            <person name="Kurokawa K."/>
            <person name="Ohta H."/>
        </authorList>
    </citation>
    <scope>NUCLEOTIDE SEQUENCE [LARGE SCALE GENOMIC DNA]</scope>
    <source>
        <strain evidence="1 2">NIES-2285</strain>
    </source>
</reference>
<evidence type="ECO:0000313" key="1">
    <source>
        <dbReference type="EMBL" id="GAQ79081.1"/>
    </source>
</evidence>
<name>A0A1Y1HQ21_KLENI</name>
<proteinExistence type="predicted"/>
<dbReference type="AlphaFoldDB" id="A0A1Y1HQ21"/>
<keyword evidence="2" id="KW-1185">Reference proteome</keyword>
<protein>
    <submittedName>
        <fullName evidence="1">Uncharacterized protein</fullName>
    </submittedName>
</protein>